<name>A0A8H5CAS9_9AGAR</name>
<evidence type="ECO:0000256" key="6">
    <source>
        <dbReference type="SAM" id="MobiDB-lite"/>
    </source>
</evidence>
<keyword evidence="3" id="KW-0863">Zinc-finger</keyword>
<keyword evidence="4" id="KW-0862">Zinc</keyword>
<gene>
    <name evidence="8" type="ORF">D9758_015766</name>
</gene>
<sequence length="919" mass="104035">MAPRRLPPEQQLANNADDPARSNSRHNTRRSRAGTATARSTSRATANRSTSQQRPQTNVPDDIIHDNGALETAFQLQLNVSSPPPPPPPIPLPQLRVAPPSSHVLPTPQPASDAIHLPQQHQRGDRQAVTFALDPIPRSPGSGSEGEAFDFSGVNHSSSSDDEDQRPETPTRPSATRSTTPRQHTPHTPSRRHHGRMTRTPNQQGRMPNFIAHAHRPSSARRVGTKRSDDPKTNDVHKFVRKDSETQRKYCTFCELLQESNPNHPVKSYEMSTGISNIRNHFSRAHKDVWFAACDRFKFKVGGRYKLDYESWRHDQNLPAAEVGGGNIQAEERVPFSMGAFVDALVDFIVADDQSIYVVENPQFRRLLLLLREELRDEDIPSRETIRQRILQKWNQYIEYMQNRLKAAVGKIALTEDMWSDPNLRGFMALTAHWIEGKPATQGGHLILSFECALIGFLHVPGKHTGKHLARGLMFLCERLQIIPKLGGLTMDNASVNNTTAVEFANELNVIWPSVEWDSHNDRLRCFPHIINLACQAAIEVAEDKTREGRGVSANLTGALTTLRSGIREIRKSGQRRDDFQDLVVAQFQQTLQPLRDVKTRWSSTQLMLKQGRELSEVMEKFLSNPTYGLMEYVLSQNDWKALDQLSCVLAVPHNFQQLLSKERTLTLCDVLPFFMQMIELWEELKVQLPDMVDVIDVGLAKLRDYQAQMIDVPSYTYAMVVNPEIKFDYFHALNDGGNRLRGAKQMVVRKLSTYRGSADVQPSHSLGTGHLSEAEAMFTRRGRHNVTRDSTVEEELNAYLADPTVGTTSLNYWQERQKIYPTLFKLAMDVLPLQASAVPCERVFSSAKETITDRRNKLSPILVEALQMLKFALRHADPLNFTSHFTVENETEELILTLDAEARVSSDVQTFIRELMQQ</sequence>
<feature type="compositionally biased region" description="Pro residues" evidence="6">
    <location>
        <begin position="82"/>
        <end position="92"/>
    </location>
</feature>
<dbReference type="Proteomes" id="UP000559256">
    <property type="component" value="Unassembled WGS sequence"/>
</dbReference>
<dbReference type="InterPro" id="IPR012337">
    <property type="entry name" value="RNaseH-like_sf"/>
</dbReference>
<keyword evidence="2" id="KW-0479">Metal-binding</keyword>
<feature type="compositionally biased region" description="Low complexity" evidence="6">
    <location>
        <begin position="171"/>
        <end position="182"/>
    </location>
</feature>
<feature type="region of interest" description="Disordered" evidence="6">
    <location>
        <begin position="77"/>
        <end position="238"/>
    </location>
</feature>
<dbReference type="AlphaFoldDB" id="A0A8H5CAS9"/>
<evidence type="ECO:0000256" key="2">
    <source>
        <dbReference type="ARBA" id="ARBA00022723"/>
    </source>
</evidence>
<evidence type="ECO:0000256" key="1">
    <source>
        <dbReference type="ARBA" id="ARBA00004123"/>
    </source>
</evidence>
<organism evidence="8 9">
    <name type="scientific">Tetrapyrgos nigripes</name>
    <dbReference type="NCBI Taxonomy" id="182062"/>
    <lineage>
        <taxon>Eukaryota</taxon>
        <taxon>Fungi</taxon>
        <taxon>Dikarya</taxon>
        <taxon>Basidiomycota</taxon>
        <taxon>Agaricomycotina</taxon>
        <taxon>Agaricomycetes</taxon>
        <taxon>Agaricomycetidae</taxon>
        <taxon>Agaricales</taxon>
        <taxon>Marasmiineae</taxon>
        <taxon>Marasmiaceae</taxon>
        <taxon>Tetrapyrgos</taxon>
    </lineage>
</organism>
<protein>
    <recommendedName>
        <fullName evidence="7">HAT C-terminal dimerisation domain-containing protein</fullName>
    </recommendedName>
</protein>
<feature type="compositionally biased region" description="Low complexity" evidence="6">
    <location>
        <begin position="33"/>
        <end position="51"/>
    </location>
</feature>
<evidence type="ECO:0000256" key="5">
    <source>
        <dbReference type="ARBA" id="ARBA00023242"/>
    </source>
</evidence>
<accession>A0A8H5CAS9</accession>
<dbReference type="EMBL" id="JAACJM010000197">
    <property type="protein sequence ID" value="KAF5338299.1"/>
    <property type="molecule type" value="Genomic_DNA"/>
</dbReference>
<dbReference type="SUPFAM" id="SSF53098">
    <property type="entry name" value="Ribonuclease H-like"/>
    <property type="match status" value="1"/>
</dbReference>
<evidence type="ECO:0000313" key="9">
    <source>
        <dbReference type="Proteomes" id="UP000559256"/>
    </source>
</evidence>
<proteinExistence type="predicted"/>
<dbReference type="GO" id="GO:0005634">
    <property type="term" value="C:nucleus"/>
    <property type="evidence" value="ECO:0007669"/>
    <property type="project" value="UniProtKB-SubCell"/>
</dbReference>
<comment type="caution">
    <text evidence="8">The sequence shown here is derived from an EMBL/GenBank/DDBJ whole genome shotgun (WGS) entry which is preliminary data.</text>
</comment>
<dbReference type="GO" id="GO:0046983">
    <property type="term" value="F:protein dimerization activity"/>
    <property type="evidence" value="ECO:0007669"/>
    <property type="project" value="InterPro"/>
</dbReference>
<feature type="domain" description="HAT C-terminal dimerisation" evidence="7">
    <location>
        <begin position="796"/>
        <end position="872"/>
    </location>
</feature>
<evidence type="ECO:0000256" key="4">
    <source>
        <dbReference type="ARBA" id="ARBA00022833"/>
    </source>
</evidence>
<evidence type="ECO:0000259" key="7">
    <source>
        <dbReference type="Pfam" id="PF05699"/>
    </source>
</evidence>
<keyword evidence="9" id="KW-1185">Reference proteome</keyword>
<dbReference type="InterPro" id="IPR052035">
    <property type="entry name" value="ZnF_BED_domain_contain"/>
</dbReference>
<evidence type="ECO:0000313" key="8">
    <source>
        <dbReference type="EMBL" id="KAF5338299.1"/>
    </source>
</evidence>
<dbReference type="PANTHER" id="PTHR46481:SF10">
    <property type="entry name" value="ZINC FINGER BED DOMAIN-CONTAINING PROTEIN 39"/>
    <property type="match status" value="1"/>
</dbReference>
<feature type="region of interest" description="Disordered" evidence="6">
    <location>
        <begin position="1"/>
        <end position="64"/>
    </location>
</feature>
<feature type="compositionally biased region" description="Basic residues" evidence="6">
    <location>
        <begin position="213"/>
        <end position="225"/>
    </location>
</feature>
<feature type="compositionally biased region" description="Basic residues" evidence="6">
    <location>
        <begin position="23"/>
        <end position="32"/>
    </location>
</feature>
<comment type="subcellular location">
    <subcellularLocation>
        <location evidence="1">Nucleus</location>
    </subcellularLocation>
</comment>
<feature type="compositionally biased region" description="Basic and acidic residues" evidence="6">
    <location>
        <begin position="226"/>
        <end position="238"/>
    </location>
</feature>
<dbReference type="OrthoDB" id="3172935at2759"/>
<dbReference type="GO" id="GO:0008270">
    <property type="term" value="F:zinc ion binding"/>
    <property type="evidence" value="ECO:0007669"/>
    <property type="project" value="UniProtKB-KW"/>
</dbReference>
<dbReference type="Pfam" id="PF05699">
    <property type="entry name" value="Dimer_Tnp_hAT"/>
    <property type="match status" value="1"/>
</dbReference>
<evidence type="ECO:0000256" key="3">
    <source>
        <dbReference type="ARBA" id="ARBA00022771"/>
    </source>
</evidence>
<dbReference type="InterPro" id="IPR008906">
    <property type="entry name" value="HATC_C_dom"/>
</dbReference>
<dbReference type="PANTHER" id="PTHR46481">
    <property type="entry name" value="ZINC FINGER BED DOMAIN-CONTAINING PROTEIN 4"/>
    <property type="match status" value="1"/>
</dbReference>
<keyword evidence="5" id="KW-0539">Nucleus</keyword>
<reference evidence="8 9" key="1">
    <citation type="journal article" date="2020" name="ISME J.">
        <title>Uncovering the hidden diversity of litter-decomposition mechanisms in mushroom-forming fungi.</title>
        <authorList>
            <person name="Floudas D."/>
            <person name="Bentzer J."/>
            <person name="Ahren D."/>
            <person name="Johansson T."/>
            <person name="Persson P."/>
            <person name="Tunlid A."/>
        </authorList>
    </citation>
    <scope>NUCLEOTIDE SEQUENCE [LARGE SCALE GENOMIC DNA]</scope>
    <source>
        <strain evidence="8 9">CBS 291.85</strain>
    </source>
</reference>